<feature type="transmembrane region" description="Helical" evidence="2">
    <location>
        <begin position="21"/>
        <end position="46"/>
    </location>
</feature>
<dbReference type="Pfam" id="PF13180">
    <property type="entry name" value="PDZ_2"/>
    <property type="match status" value="1"/>
</dbReference>
<feature type="domain" description="Lon proteolytic" evidence="4">
    <location>
        <begin position="252"/>
        <end position="365"/>
    </location>
</feature>
<keyword evidence="2" id="KW-0472">Membrane</keyword>
<dbReference type="InterPro" id="IPR036034">
    <property type="entry name" value="PDZ_sf"/>
</dbReference>
<sequence length="372" mass="41117">MNRKEDKRGLLKKRRMSIQRKFIVTLVLIFLFLYGIFNIPLPYYIYMPGSAERIKPMMEVNKGYPEEKGAFYLTTVLMSNTNVVNYVLALLDPNKELQTKKSVLRGQSQAEYSQRQVTVMQASQSNAMAAAYKKAGVPFHIESQAVLVQQLTPGLPAEKKLKIGDSIMRVNDKPVKSTAELKDALKDKKAGDTVKITYKREVGQEPQTIDVQLGELPANPDTGEKKAGLGVLLVDLQAVKSDEEDKQIKMHVSDIGGPSAGLMFSLEMYNQLVPEDITKGYRIAGTGEIDPEGHVGVIGGIQHKIVAADEVGAEIFFAPKDYIAEDGTKVPNYTVAVQKAKEIGTKMKIVEVATIDDALQYLASLPPKEEQK</sequence>
<gene>
    <name evidence="5" type="ORF">ERICIII_02787</name>
    <name evidence="6" type="ORF">ERICV_02327</name>
</gene>
<dbReference type="Proteomes" id="UP000239833">
    <property type="component" value="Chromosome"/>
</dbReference>
<feature type="active site" evidence="1">
    <location>
        <position position="259"/>
    </location>
</feature>
<dbReference type="SMART" id="SM00228">
    <property type="entry name" value="PDZ"/>
    <property type="match status" value="1"/>
</dbReference>
<protein>
    <recommendedName>
        <fullName evidence="1">endopeptidase La</fullName>
        <ecNumber evidence="1">3.4.21.53</ecNumber>
    </recommendedName>
</protein>
<dbReference type="PROSITE" id="PS51786">
    <property type="entry name" value="LON_PROTEOLYTIC"/>
    <property type="match status" value="1"/>
</dbReference>
<evidence type="ECO:0000313" key="5">
    <source>
        <dbReference type="EMBL" id="AVF26923.1"/>
    </source>
</evidence>
<evidence type="ECO:0000256" key="1">
    <source>
        <dbReference type="PROSITE-ProRule" id="PRU01122"/>
    </source>
</evidence>
<dbReference type="Proteomes" id="UP000464330">
    <property type="component" value="Chromosome"/>
</dbReference>
<keyword evidence="1" id="KW-0378">Hydrolase</keyword>
<dbReference type="EMBL" id="CP019717">
    <property type="protein sequence ID" value="QHZ51472.1"/>
    <property type="molecule type" value="Genomic_DNA"/>
</dbReference>
<feature type="domain" description="PDZ" evidence="3">
    <location>
        <begin position="116"/>
        <end position="202"/>
    </location>
</feature>
<accession>A0A8B6WWC6</accession>
<accession>A0A2L1U1W7</accession>
<dbReference type="EMBL" id="CP019655">
    <property type="protein sequence ID" value="AVF26923.1"/>
    <property type="molecule type" value="Genomic_DNA"/>
</dbReference>
<dbReference type="NCBIfam" id="NF041438">
    <property type="entry name" value="SepM_fam_S16"/>
    <property type="match status" value="1"/>
</dbReference>
<keyword evidence="1" id="KW-0645">Protease</keyword>
<dbReference type="SUPFAM" id="SSF54211">
    <property type="entry name" value="Ribosomal protein S5 domain 2-like"/>
    <property type="match status" value="1"/>
</dbReference>
<comment type="catalytic activity">
    <reaction evidence="1">
        <text>Hydrolysis of proteins in presence of ATP.</text>
        <dbReference type="EC" id="3.4.21.53"/>
    </reaction>
</comment>
<name>A0A2L1U1W7_9BACL</name>
<dbReference type="InterPro" id="IPR020568">
    <property type="entry name" value="Ribosomal_Su5_D2-typ_SF"/>
</dbReference>
<dbReference type="RefSeq" id="WP_023484340.1">
    <property type="nucleotide sequence ID" value="NZ_CP019651.1"/>
</dbReference>
<keyword evidence="2" id="KW-1133">Transmembrane helix</keyword>
<keyword evidence="2" id="KW-0812">Transmembrane</keyword>
<feature type="active site" evidence="1">
    <location>
        <position position="304"/>
    </location>
</feature>
<dbReference type="InterPro" id="IPR014721">
    <property type="entry name" value="Ribsml_uS5_D2-typ_fold_subgr"/>
</dbReference>
<dbReference type="GO" id="GO:0004252">
    <property type="term" value="F:serine-type endopeptidase activity"/>
    <property type="evidence" value="ECO:0007669"/>
    <property type="project" value="UniProtKB-UniRule"/>
</dbReference>
<dbReference type="GO" id="GO:0005524">
    <property type="term" value="F:ATP binding"/>
    <property type="evidence" value="ECO:0007669"/>
    <property type="project" value="InterPro"/>
</dbReference>
<organism evidence="5 7">
    <name type="scientific">Paenibacillus larvae subsp. larvae</name>
    <dbReference type="NCBI Taxonomy" id="147375"/>
    <lineage>
        <taxon>Bacteria</taxon>
        <taxon>Bacillati</taxon>
        <taxon>Bacillota</taxon>
        <taxon>Bacilli</taxon>
        <taxon>Bacillales</taxon>
        <taxon>Paenibacillaceae</taxon>
        <taxon>Paenibacillus</taxon>
    </lineage>
</organism>
<dbReference type="InterPro" id="IPR008269">
    <property type="entry name" value="Lon_proteolytic"/>
</dbReference>
<evidence type="ECO:0000259" key="4">
    <source>
        <dbReference type="PROSITE" id="PS51786"/>
    </source>
</evidence>
<evidence type="ECO:0000313" key="6">
    <source>
        <dbReference type="EMBL" id="QHZ51472.1"/>
    </source>
</evidence>
<dbReference type="Gene3D" id="3.30.230.10">
    <property type="match status" value="1"/>
</dbReference>
<dbReference type="InterPro" id="IPR027065">
    <property type="entry name" value="Lon_Prtase"/>
</dbReference>
<dbReference type="STRING" id="147375.BXP28_02980"/>
<proteinExistence type="inferred from homology"/>
<reference evidence="5 8" key="2">
    <citation type="journal article" date="2020" name="Int. J. Med. Microbiol.">
        <title>Discovery of Paenibacillus larvae ERIC V: Phenotypic and genomic comparison to genotypes ERIC I-IV reveal different inventories of virulence factors which correlate with epidemiological prevalences of American Foulbrood.</title>
        <authorList>
            <person name="Beims H."/>
            <person name="Bunk B."/>
            <person name="Erler S."/>
            <person name="Mohr K.I."/>
            <person name="Sproer C."/>
            <person name="Pradella S."/>
            <person name="Gunther G."/>
            <person name="Rohde M."/>
            <person name="von der Ohe W."/>
            <person name="Steinert M."/>
        </authorList>
    </citation>
    <scope>NUCLEOTIDE SEQUENCE</scope>
    <source>
        <strain evidence="5">Eric_III</strain>
        <strain evidence="6">Eric_V</strain>
    </source>
</reference>
<dbReference type="PROSITE" id="PS50106">
    <property type="entry name" value="PDZ"/>
    <property type="match status" value="1"/>
</dbReference>
<dbReference type="SUPFAM" id="SSF50156">
    <property type="entry name" value="PDZ domain-like"/>
    <property type="match status" value="1"/>
</dbReference>
<reference evidence="7" key="1">
    <citation type="submission" date="2017-02" db="EMBL/GenBank/DDBJ databases">
        <title>Delineation of Paenibacillus larvae strains originating from foulbrood outbreaks.</title>
        <authorList>
            <person name="Beims H."/>
            <person name="Bunk B."/>
            <person name="Sproeer C."/>
            <person name="Mohr K.I."/>
            <person name="Pradella S."/>
            <person name="Guenther G."/>
            <person name="Rohde M."/>
            <person name="von der Ohe W."/>
            <person name="Steinert M."/>
        </authorList>
    </citation>
    <scope>NUCLEOTIDE SEQUENCE [LARGE SCALE GENOMIC DNA]</scope>
    <source>
        <strain evidence="7">Eric_III</strain>
    </source>
</reference>
<evidence type="ECO:0000259" key="3">
    <source>
        <dbReference type="PROSITE" id="PS50106"/>
    </source>
</evidence>
<dbReference type="GO" id="GO:0006508">
    <property type="term" value="P:proteolysis"/>
    <property type="evidence" value="ECO:0007669"/>
    <property type="project" value="UniProtKB-KW"/>
</dbReference>
<accession>A0A6C0QRZ4</accession>
<dbReference type="AlphaFoldDB" id="A0A2L1U1W7"/>
<keyword evidence="1" id="KW-0720">Serine protease</keyword>
<evidence type="ECO:0000313" key="8">
    <source>
        <dbReference type="Proteomes" id="UP000464330"/>
    </source>
</evidence>
<dbReference type="GO" id="GO:0030163">
    <property type="term" value="P:protein catabolic process"/>
    <property type="evidence" value="ECO:0007669"/>
    <property type="project" value="InterPro"/>
</dbReference>
<dbReference type="EC" id="3.4.21.53" evidence="1"/>
<dbReference type="GeneID" id="64219444"/>
<evidence type="ECO:0000256" key="2">
    <source>
        <dbReference type="SAM" id="Phobius"/>
    </source>
</evidence>
<dbReference type="Pfam" id="PF05362">
    <property type="entry name" value="Lon_C"/>
    <property type="match status" value="1"/>
</dbReference>
<dbReference type="GO" id="GO:0004176">
    <property type="term" value="F:ATP-dependent peptidase activity"/>
    <property type="evidence" value="ECO:0007669"/>
    <property type="project" value="UniProtKB-UniRule"/>
</dbReference>
<dbReference type="InterPro" id="IPR001478">
    <property type="entry name" value="PDZ"/>
</dbReference>
<comment type="similarity">
    <text evidence="1">Belongs to the peptidase S16 family.</text>
</comment>
<evidence type="ECO:0000313" key="7">
    <source>
        <dbReference type="Proteomes" id="UP000239833"/>
    </source>
</evidence>
<dbReference type="PANTHER" id="PTHR10046">
    <property type="entry name" value="ATP DEPENDENT LON PROTEASE FAMILY MEMBER"/>
    <property type="match status" value="1"/>
</dbReference>